<dbReference type="EMBL" id="AAGUAT010000344">
    <property type="protein sequence ID" value="EBR9859713.1"/>
    <property type="molecule type" value="Genomic_DNA"/>
</dbReference>
<reference evidence="1" key="1">
    <citation type="submission" date="2018-07" db="EMBL/GenBank/DDBJ databases">
        <authorList>
            <person name="Ashton P.M."/>
            <person name="Dallman T."/>
            <person name="Nair S."/>
            <person name="De Pinna E."/>
            <person name="Peters T."/>
            <person name="Grant K."/>
        </authorList>
    </citation>
    <scope>NUCLEOTIDE SEQUENCE</scope>
    <source>
        <strain evidence="1">296838</strain>
    </source>
</reference>
<dbReference type="AlphaFoldDB" id="A0A5U8SXN1"/>
<gene>
    <name evidence="1" type="ORF">DS524_28655</name>
</gene>
<proteinExistence type="predicted"/>
<feature type="non-terminal residue" evidence="1">
    <location>
        <position position="1"/>
    </location>
</feature>
<name>A0A5U8SXN1_SALET</name>
<evidence type="ECO:0000313" key="1">
    <source>
        <dbReference type="EMBL" id="EBR9859713.1"/>
    </source>
</evidence>
<protein>
    <submittedName>
        <fullName evidence="1">Uncharacterized protein</fullName>
    </submittedName>
</protein>
<comment type="caution">
    <text evidence="1">The sequence shown here is derived from an EMBL/GenBank/DDBJ whole genome shotgun (WGS) entry which is preliminary data.</text>
</comment>
<sequence>VTFGGYRLSIVKTPEWETGQIVAGGAFGLSADEVIFECRDYTLTLMDDETEDTALRDVVPSLLYVLADDT</sequence>
<organism evidence="1">
    <name type="scientific">Salmonella enterica subsp. enterica serovar Chester</name>
    <dbReference type="NCBI Taxonomy" id="149386"/>
    <lineage>
        <taxon>Bacteria</taxon>
        <taxon>Pseudomonadati</taxon>
        <taxon>Pseudomonadota</taxon>
        <taxon>Gammaproteobacteria</taxon>
        <taxon>Enterobacterales</taxon>
        <taxon>Enterobacteriaceae</taxon>
        <taxon>Salmonella</taxon>
    </lineage>
</organism>
<accession>A0A5U8SXN1</accession>